<protein>
    <submittedName>
        <fullName evidence="2">FkbM family methyltransferase</fullName>
    </submittedName>
</protein>
<gene>
    <name evidence="2" type="ORF">J2I46_27300</name>
</gene>
<dbReference type="PANTHER" id="PTHR34203:SF15">
    <property type="entry name" value="SLL1173 PROTEIN"/>
    <property type="match status" value="1"/>
</dbReference>
<dbReference type="Proteomes" id="UP000664628">
    <property type="component" value="Unassembled WGS sequence"/>
</dbReference>
<dbReference type="GO" id="GO:0008168">
    <property type="term" value="F:methyltransferase activity"/>
    <property type="evidence" value="ECO:0007669"/>
    <property type="project" value="UniProtKB-KW"/>
</dbReference>
<evidence type="ECO:0000313" key="2">
    <source>
        <dbReference type="EMBL" id="MBO0952320.1"/>
    </source>
</evidence>
<comment type="caution">
    <text evidence="2">The sequence shown here is derived from an EMBL/GenBank/DDBJ whole genome shotgun (WGS) entry which is preliminary data.</text>
</comment>
<dbReference type="GO" id="GO:0032259">
    <property type="term" value="P:methylation"/>
    <property type="evidence" value="ECO:0007669"/>
    <property type="project" value="UniProtKB-KW"/>
</dbReference>
<sequence>MNLSRSVARWLGHRHTLRFAIKHRILTTLHDPNKASGELFTTQFFGLTYQGKFNSYIDWCIYYMGAYARHELLFLKTVAQKLSPSSVFLDVGANVGNHSLFASSVFGQVYSFEPLPWLVDKLNQQRQRNAINNLHVFPYALGELDARQAFYSSTMANEGIGTLIKGREANTTNIVEVEVRQGDNFLTQAGIERIDVIKIDVEGFERYVLNGLSETIQRQQPIIFFEWSEEATNPNVPLTQQPYFAGYIFHRFDYGRTVGLVFERDRFRLTPISALVPHHNYVAVPTDKLALLVSYIEK</sequence>
<keyword evidence="3" id="KW-1185">Reference proteome</keyword>
<dbReference type="EMBL" id="JAFMYW010000011">
    <property type="protein sequence ID" value="MBO0952320.1"/>
    <property type="molecule type" value="Genomic_DNA"/>
</dbReference>
<dbReference type="Pfam" id="PF05050">
    <property type="entry name" value="Methyltransf_21"/>
    <property type="match status" value="1"/>
</dbReference>
<dbReference type="PANTHER" id="PTHR34203">
    <property type="entry name" value="METHYLTRANSFERASE, FKBM FAMILY PROTEIN"/>
    <property type="match status" value="1"/>
</dbReference>
<accession>A0ABS3JQN0</accession>
<evidence type="ECO:0000313" key="3">
    <source>
        <dbReference type="Proteomes" id="UP000664628"/>
    </source>
</evidence>
<dbReference type="RefSeq" id="WP_207332275.1">
    <property type="nucleotide sequence ID" value="NZ_JAFMYW010000011.1"/>
</dbReference>
<keyword evidence="2" id="KW-0808">Transferase</keyword>
<evidence type="ECO:0000259" key="1">
    <source>
        <dbReference type="Pfam" id="PF05050"/>
    </source>
</evidence>
<keyword evidence="2" id="KW-0489">Methyltransferase</keyword>
<organism evidence="2 3">
    <name type="scientific">Fibrella forsythiae</name>
    <dbReference type="NCBI Taxonomy" id="2817061"/>
    <lineage>
        <taxon>Bacteria</taxon>
        <taxon>Pseudomonadati</taxon>
        <taxon>Bacteroidota</taxon>
        <taxon>Cytophagia</taxon>
        <taxon>Cytophagales</taxon>
        <taxon>Spirosomataceae</taxon>
        <taxon>Fibrella</taxon>
    </lineage>
</organism>
<dbReference type="InterPro" id="IPR006342">
    <property type="entry name" value="FkbM_mtfrase"/>
</dbReference>
<dbReference type="InterPro" id="IPR052514">
    <property type="entry name" value="SAM-dependent_MTase"/>
</dbReference>
<reference evidence="2 3" key="1">
    <citation type="submission" date="2021-03" db="EMBL/GenBank/DDBJ databases">
        <title>Fibrella sp. HMF5405 genome sequencing and assembly.</title>
        <authorList>
            <person name="Kang H."/>
            <person name="Kim H."/>
            <person name="Bae S."/>
            <person name="Joh K."/>
        </authorList>
    </citation>
    <scope>NUCLEOTIDE SEQUENCE [LARGE SCALE GENOMIC DNA]</scope>
    <source>
        <strain evidence="2 3">HMF5405</strain>
    </source>
</reference>
<dbReference type="SUPFAM" id="SSF53335">
    <property type="entry name" value="S-adenosyl-L-methionine-dependent methyltransferases"/>
    <property type="match status" value="1"/>
</dbReference>
<feature type="domain" description="Methyltransferase FkbM" evidence="1">
    <location>
        <begin position="90"/>
        <end position="231"/>
    </location>
</feature>
<name>A0ABS3JQN0_9BACT</name>
<proteinExistence type="predicted"/>
<dbReference type="NCBIfam" id="TIGR01444">
    <property type="entry name" value="fkbM_fam"/>
    <property type="match status" value="1"/>
</dbReference>
<dbReference type="InterPro" id="IPR029063">
    <property type="entry name" value="SAM-dependent_MTases_sf"/>
</dbReference>
<dbReference type="Gene3D" id="3.40.50.150">
    <property type="entry name" value="Vaccinia Virus protein VP39"/>
    <property type="match status" value="1"/>
</dbReference>